<dbReference type="VEuPathDB" id="CryptoDB:Cvel_13092"/>
<dbReference type="GO" id="GO:0004252">
    <property type="term" value="F:serine-type endopeptidase activity"/>
    <property type="evidence" value="ECO:0007669"/>
    <property type="project" value="InterPro"/>
</dbReference>
<organism evidence="2">
    <name type="scientific">Chromera velia CCMP2878</name>
    <dbReference type="NCBI Taxonomy" id="1169474"/>
    <lineage>
        <taxon>Eukaryota</taxon>
        <taxon>Sar</taxon>
        <taxon>Alveolata</taxon>
        <taxon>Colpodellida</taxon>
        <taxon>Chromeraceae</taxon>
        <taxon>Chromera</taxon>
    </lineage>
</organism>
<dbReference type="InterPro" id="IPR009003">
    <property type="entry name" value="Peptidase_S1_PA"/>
</dbReference>
<dbReference type="InterPro" id="IPR018114">
    <property type="entry name" value="TRYPSIN_HIS"/>
</dbReference>
<dbReference type="Pfam" id="PF13365">
    <property type="entry name" value="Trypsin_2"/>
    <property type="match status" value="1"/>
</dbReference>
<proteinExistence type="predicted"/>
<feature type="signal peptide" evidence="1">
    <location>
        <begin position="1"/>
        <end position="25"/>
    </location>
</feature>
<sequence length="510" mass="55339">MREARRIALLFSLLSISFQFGGVAAQTESETDADCPPLINATDAYTGIGQLRAYSSCTAWLFDTPGPGSAPAFALTAGHCVVLYGGRRYATEVLVGAAPGFRWRVIFNYFVDTVESQQSVDVAEISYATMSGDDLAVLRLNATKEDLRSRGLTFLPLAEEVPAENEEMRVVGIPFCPRVYPRYMRETAVCHRAGVSDVIEHSWYGFDRLSNNCTGIHGGHSGGPVLNKEGKAYGVLGTGALHATSDQCGLHMPCEVEKDSDGGTSLDTDRVYSSNVTALPACFDEATGTLELQREECYLRESASAEEGAARAVILSDVRSPTKSENVTWSVALDTSSVVEVRYKTGRAGLVDCRHDQGYSDPLPVSDLEAGQPLEALPVPEEEGSHVLCVLGGSGNSTHPEQPVSSPSMVIVRVDNTPPQKGPEITTAGRWVRLHYDPPEIARIRYATVAPDEGCPPANEENSNAYRPYWWRFRVTEPQRLCTLSADSADNWQLSPIATDLPGWSPQGIE</sequence>
<dbReference type="SUPFAM" id="SSF50494">
    <property type="entry name" value="Trypsin-like serine proteases"/>
    <property type="match status" value="1"/>
</dbReference>
<dbReference type="PROSITE" id="PS00134">
    <property type="entry name" value="TRYPSIN_HIS"/>
    <property type="match status" value="1"/>
</dbReference>
<dbReference type="EMBL" id="CDMZ01005823">
    <property type="protein sequence ID" value="CEM54847.1"/>
    <property type="molecule type" value="Genomic_DNA"/>
</dbReference>
<reference evidence="2" key="1">
    <citation type="submission" date="2014-11" db="EMBL/GenBank/DDBJ databases">
        <authorList>
            <person name="Otto D Thomas"/>
            <person name="Naeem Raeece"/>
        </authorList>
    </citation>
    <scope>NUCLEOTIDE SEQUENCE</scope>
</reference>
<dbReference type="Gene3D" id="2.40.10.10">
    <property type="entry name" value="Trypsin-like serine proteases"/>
    <property type="match status" value="2"/>
</dbReference>
<keyword evidence="1" id="KW-0732">Signal</keyword>
<accession>A0A0G4ICQ1</accession>
<dbReference type="InterPro" id="IPR043504">
    <property type="entry name" value="Peptidase_S1_PA_chymotrypsin"/>
</dbReference>
<dbReference type="GO" id="GO:0006508">
    <property type="term" value="P:proteolysis"/>
    <property type="evidence" value="ECO:0007669"/>
    <property type="project" value="InterPro"/>
</dbReference>
<feature type="chain" id="PRO_5005192499" description="Peptidase S1 domain-containing protein" evidence="1">
    <location>
        <begin position="26"/>
        <end position="510"/>
    </location>
</feature>
<dbReference type="AlphaFoldDB" id="A0A0G4ICQ1"/>
<gene>
    <name evidence="2" type="ORF">Cvel_13092</name>
</gene>
<protein>
    <recommendedName>
        <fullName evidence="3">Peptidase S1 domain-containing protein</fullName>
    </recommendedName>
</protein>
<evidence type="ECO:0008006" key="3">
    <source>
        <dbReference type="Google" id="ProtNLM"/>
    </source>
</evidence>
<name>A0A0G4ICQ1_9ALVE</name>
<evidence type="ECO:0000256" key="1">
    <source>
        <dbReference type="SAM" id="SignalP"/>
    </source>
</evidence>
<evidence type="ECO:0000313" key="2">
    <source>
        <dbReference type="EMBL" id="CEM54847.1"/>
    </source>
</evidence>